<feature type="compositionally biased region" description="Basic and acidic residues" evidence="6">
    <location>
        <begin position="284"/>
        <end position="294"/>
    </location>
</feature>
<evidence type="ECO:0000256" key="2">
    <source>
        <dbReference type="ARBA" id="ARBA00022443"/>
    </source>
</evidence>
<feature type="compositionally biased region" description="Polar residues" evidence="6">
    <location>
        <begin position="226"/>
        <end position="236"/>
    </location>
</feature>
<feature type="domain" description="PDZ" evidence="8">
    <location>
        <begin position="3"/>
        <end position="73"/>
    </location>
</feature>
<feature type="region of interest" description="Disordered" evidence="6">
    <location>
        <begin position="815"/>
        <end position="889"/>
    </location>
</feature>
<evidence type="ECO:0000313" key="10">
    <source>
        <dbReference type="EMBL" id="CEK77478.1"/>
    </source>
</evidence>
<dbReference type="EMBL" id="HACG01030613">
    <property type="protein sequence ID" value="CEK77478.1"/>
    <property type="molecule type" value="Transcribed_RNA"/>
</dbReference>
<dbReference type="SMART" id="SM00459">
    <property type="entry name" value="Sorb"/>
    <property type="match status" value="1"/>
</dbReference>
<feature type="compositionally biased region" description="Basic and acidic residues" evidence="6">
    <location>
        <begin position="992"/>
        <end position="1031"/>
    </location>
</feature>
<dbReference type="CDD" id="cd11782">
    <property type="entry name" value="SH3_Sorbs_2"/>
    <property type="match status" value="1"/>
</dbReference>
<feature type="compositionally biased region" description="Polar residues" evidence="6">
    <location>
        <begin position="469"/>
        <end position="480"/>
    </location>
</feature>
<feature type="domain" description="SH3" evidence="7">
    <location>
        <begin position="1116"/>
        <end position="1175"/>
    </location>
</feature>
<feature type="region of interest" description="Disordered" evidence="6">
    <location>
        <begin position="113"/>
        <end position="170"/>
    </location>
</feature>
<feature type="compositionally biased region" description="Polar residues" evidence="6">
    <location>
        <begin position="295"/>
        <end position="304"/>
    </location>
</feature>
<dbReference type="InterPro" id="IPR036034">
    <property type="entry name" value="PDZ_sf"/>
</dbReference>
<feature type="compositionally biased region" description="Polar residues" evidence="6">
    <location>
        <begin position="206"/>
        <end position="218"/>
    </location>
</feature>
<feature type="region of interest" description="Disordered" evidence="6">
    <location>
        <begin position="269"/>
        <end position="343"/>
    </location>
</feature>
<feature type="compositionally biased region" description="Basic and acidic residues" evidence="6">
    <location>
        <begin position="126"/>
        <end position="135"/>
    </location>
</feature>
<dbReference type="Pfam" id="PF14604">
    <property type="entry name" value="SH3_9"/>
    <property type="match status" value="1"/>
</dbReference>
<feature type="region of interest" description="Disordered" evidence="6">
    <location>
        <begin position="906"/>
        <end position="1031"/>
    </location>
</feature>
<dbReference type="SUPFAM" id="SSF50044">
    <property type="entry name" value="SH3-domain"/>
    <property type="match status" value="3"/>
</dbReference>
<keyword evidence="2 5" id="KW-0728">SH3 domain</keyword>
<dbReference type="CDD" id="cd11780">
    <property type="entry name" value="SH3_Sorbs_3"/>
    <property type="match status" value="1"/>
</dbReference>
<feature type="compositionally biased region" description="Polar residues" evidence="6">
    <location>
        <begin position="539"/>
        <end position="549"/>
    </location>
</feature>
<feature type="compositionally biased region" description="Polar residues" evidence="6">
    <location>
        <begin position="1096"/>
        <end position="1105"/>
    </location>
</feature>
<keyword evidence="4" id="KW-0965">Cell junction</keyword>
<dbReference type="Gene3D" id="2.30.42.10">
    <property type="match status" value="1"/>
</dbReference>
<keyword evidence="3" id="KW-0677">Repeat</keyword>
<evidence type="ECO:0000256" key="3">
    <source>
        <dbReference type="ARBA" id="ARBA00022737"/>
    </source>
</evidence>
<dbReference type="PROSITE" id="PS50106">
    <property type="entry name" value="PDZ"/>
    <property type="match status" value="1"/>
</dbReference>
<evidence type="ECO:0000259" key="7">
    <source>
        <dbReference type="PROSITE" id="PS50002"/>
    </source>
</evidence>
<feature type="compositionally biased region" description="Basic and acidic residues" evidence="6">
    <location>
        <begin position="1043"/>
        <end position="1052"/>
    </location>
</feature>
<protein>
    <recommendedName>
        <fullName evidence="11">Sorbin and SH3 domain-containing protein 1</fullName>
    </recommendedName>
</protein>
<feature type="compositionally biased region" description="Low complexity" evidence="6">
    <location>
        <begin position="237"/>
        <end position="248"/>
    </location>
</feature>
<evidence type="ECO:0008006" key="11">
    <source>
        <dbReference type="Google" id="ProtNLM"/>
    </source>
</evidence>
<dbReference type="Pfam" id="PF00018">
    <property type="entry name" value="SH3_1"/>
    <property type="match status" value="1"/>
</dbReference>
<dbReference type="Pfam" id="PF02208">
    <property type="entry name" value="Sorb"/>
    <property type="match status" value="1"/>
</dbReference>
<feature type="domain" description="SoHo" evidence="9">
    <location>
        <begin position="743"/>
        <end position="821"/>
    </location>
</feature>
<dbReference type="FunFam" id="2.30.42.10:FF:000055">
    <property type="entry name" value="PDZ and LIM domain protein 3"/>
    <property type="match status" value="1"/>
</dbReference>
<feature type="compositionally biased region" description="Low complexity" evidence="6">
    <location>
        <begin position="311"/>
        <end position="330"/>
    </location>
</feature>
<feature type="region of interest" description="Disordered" evidence="6">
    <location>
        <begin position="1043"/>
        <end position="1112"/>
    </location>
</feature>
<sequence length="1442" mass="161822">MSTFTVVLTGGSPWGFRIQGGREFNEPVTIAKINPNSKAFYEGMQVDDTLLAINGQQIHGLNHNEVQALIKNASTSTLSLQIQRDRNALNGHINGESHQSSIVAGSSVSSGASDIKVTEGQSVNQERTDSSRDRFYSPLARSKSLQSSPTVQERHFPHTASGLRRTYGQPQEIDRNVKVWHPPARSFSVDAGVKRIPIKVHHAGPSNPNASSTVVTQQRTRRYSDDQTTVSEVTPGSSNLSSSWQNSQDGYFPIEENRGRDIAIGSYATLPSKGSRNRSHGEHRHQNEIARNDFEFNNSYSTLPTIKPLKSSSSQQQSPSDTTPQDDSQQMKSSHSYDFGQNRRDLEHTLDYKDYSKPLYANTDFGTLRQSSTSSQDEGHSPHSDNAVSSSDSRDTIIAKDDKSSGESLPIDVPIETRSQQKPAASIKPEVSSKPTHVTMIPITVVHEQPSKPLSVWSPYETRQQEYQGIGSQDSVNTLPASRPAQPYSFTEKPSEYRQNGPASNEFHRLGQSSQRTTDTWEQGAQTLPARSRTEGPDSKTSPPESSLKNIAAVWKPGGVSDTVKREYRPVRLDTSKKLVGQRSQDQGLPPPEKSFAWKSSPRTESTNSLPTYTPLDISSSGSVFQQSPATTATKTHFTSSVQEDLVNSQHMNGDNQDEESRLPPTQSPYVTLLQKSRDSQESTDLDNMKFVGKPIRVTDEGQLPKGAVYLGSRHTREENQQVEETYYTTPSNKTTTTTIIEHKAPVKYEGIGPVDKEGVPLAFRKNVDQENQKDWYKQMYKSLHKTDRKEDHLGINAMIDSIFEEAEPNLYKPTYTFPDDISDTKSEEGLDASPYRPSYGKQRPKVDDSGYRSEPEGRYKDLMKTRSKSTVDSRESRRNVWEPPSVKSKIEVYRCQPRSILEYEPGYSSISYRESRSHMRPRSKSVSERKKPHNPRIDKPGDFSQYSENYKGSQANVRADGDGVEAEPTSELYKKIQQGGDIPIRGLQKPAPEKTKNFRHATSDTVRKSLPTDEKEKKRREEDEAYRKKRLEELYEEERRKRMQADAEKEAARKHHDYFISSQKSPISPNRFDDVDSSRQTLSPQRSPQPQRSPNLQISRQTALSVPPERRRGFQIQGKAKALFNFTAQNPRELSFRKGDLLYLLRQIDKNWFEGEHHGQVGLFPSNYVEVLTSIEAARVAAMDAEGQARAKFNFTGQSTVELSLRKLEFVTLLRRVDENWFEGRVGGRQGIFPVAYVEIIREPSTPLITPAPSVITTPMTGTPEMLSPVNMEAPTPPPQPSPSAFAQRSPGTSAYGYRQPQPSRFQYEPPPPAEYKSPELTIHGSKGVLSPAAVRKGLGGTLDRSKPEPALTPSSRINYEMSSPANTLYSKPRSKVSDDDLALQRYRAVYTYRPQSEDELELKEGDEVFVMEKCDDGWYVGTSARTGQFGTFPGNYVQKY</sequence>
<dbReference type="Pfam" id="PF00595">
    <property type="entry name" value="PDZ"/>
    <property type="match status" value="1"/>
</dbReference>
<proteinExistence type="predicted"/>
<feature type="compositionally biased region" description="Basic and acidic residues" evidence="6">
    <location>
        <begin position="392"/>
        <end position="405"/>
    </location>
</feature>
<dbReference type="SMART" id="SM00326">
    <property type="entry name" value="SH3"/>
    <property type="match status" value="3"/>
</dbReference>
<organism evidence="10">
    <name type="scientific">Arion vulgaris</name>
    <dbReference type="NCBI Taxonomy" id="1028688"/>
    <lineage>
        <taxon>Eukaryota</taxon>
        <taxon>Metazoa</taxon>
        <taxon>Spiralia</taxon>
        <taxon>Lophotrochozoa</taxon>
        <taxon>Mollusca</taxon>
        <taxon>Gastropoda</taxon>
        <taxon>Heterobranchia</taxon>
        <taxon>Euthyneura</taxon>
        <taxon>Panpulmonata</taxon>
        <taxon>Eupulmonata</taxon>
        <taxon>Stylommatophora</taxon>
        <taxon>Helicina</taxon>
        <taxon>Arionoidea</taxon>
        <taxon>Arionidae</taxon>
        <taxon>Arion</taxon>
    </lineage>
</organism>
<evidence type="ECO:0000256" key="5">
    <source>
        <dbReference type="PROSITE-ProRule" id="PRU00192"/>
    </source>
</evidence>
<evidence type="ECO:0000256" key="6">
    <source>
        <dbReference type="SAM" id="MobiDB-lite"/>
    </source>
</evidence>
<feature type="region of interest" description="Disordered" evidence="6">
    <location>
        <begin position="367"/>
        <end position="435"/>
    </location>
</feature>
<dbReference type="InterPro" id="IPR036028">
    <property type="entry name" value="SH3-like_dom_sf"/>
</dbReference>
<dbReference type="SMART" id="SM00228">
    <property type="entry name" value="PDZ"/>
    <property type="match status" value="1"/>
</dbReference>
<dbReference type="InterPro" id="IPR050384">
    <property type="entry name" value="Endophilin_SH3RF"/>
</dbReference>
<feature type="compositionally biased region" description="Polar residues" evidence="6">
    <location>
        <begin position="601"/>
        <end position="615"/>
    </location>
</feature>
<feature type="compositionally biased region" description="Polar residues" evidence="6">
    <location>
        <begin position="945"/>
        <end position="957"/>
    </location>
</feature>
<dbReference type="Gene3D" id="2.30.30.40">
    <property type="entry name" value="SH3 Domains"/>
    <property type="match status" value="3"/>
</dbReference>
<feature type="region of interest" description="Disordered" evidence="6">
    <location>
        <begin position="574"/>
        <end position="615"/>
    </location>
</feature>
<feature type="compositionally biased region" description="Basic and acidic residues" evidence="6">
    <location>
        <begin position="845"/>
        <end position="881"/>
    </location>
</feature>
<feature type="domain" description="SH3" evidence="7">
    <location>
        <begin position="1185"/>
        <end position="1244"/>
    </location>
</feature>
<dbReference type="InterPro" id="IPR001452">
    <property type="entry name" value="SH3_domain"/>
</dbReference>
<dbReference type="PROSITE" id="PS50831">
    <property type="entry name" value="SOHO"/>
    <property type="match status" value="1"/>
</dbReference>
<comment type="subcellular location">
    <subcellularLocation>
        <location evidence="1">Cell junction</location>
    </subcellularLocation>
</comment>
<feature type="compositionally biased region" description="Low complexity" evidence="6">
    <location>
        <begin position="1079"/>
        <end position="1095"/>
    </location>
</feature>
<dbReference type="CDD" id="cd11781">
    <property type="entry name" value="SH3_Sorbs_1"/>
    <property type="match status" value="1"/>
</dbReference>
<feature type="region of interest" description="Disordered" evidence="6">
    <location>
        <begin position="469"/>
        <end position="554"/>
    </location>
</feature>
<evidence type="ECO:0000256" key="4">
    <source>
        <dbReference type="ARBA" id="ARBA00022949"/>
    </source>
</evidence>
<evidence type="ECO:0000256" key="1">
    <source>
        <dbReference type="ARBA" id="ARBA00004282"/>
    </source>
</evidence>
<dbReference type="FunFam" id="2.30.30.40:FF:000001">
    <property type="entry name" value="Sorbin and SH3 domain-containing protein 1 isoform 2"/>
    <property type="match status" value="1"/>
</dbReference>
<gene>
    <name evidence="10" type="primary">ORF104870</name>
</gene>
<name>A0A0B7A9S5_9EUPU</name>
<dbReference type="InterPro" id="IPR003127">
    <property type="entry name" value="SoHo_dom"/>
</dbReference>
<feature type="region of interest" description="Disordered" evidence="6">
    <location>
        <begin position="1262"/>
        <end position="1321"/>
    </location>
</feature>
<dbReference type="Pfam" id="PF07653">
    <property type="entry name" value="SH3_2"/>
    <property type="match status" value="1"/>
</dbReference>
<dbReference type="PROSITE" id="PS50002">
    <property type="entry name" value="SH3"/>
    <property type="match status" value="3"/>
</dbReference>
<dbReference type="PRINTS" id="PR00452">
    <property type="entry name" value="SH3DOMAIN"/>
</dbReference>
<evidence type="ECO:0000259" key="9">
    <source>
        <dbReference type="PROSITE" id="PS50831"/>
    </source>
</evidence>
<feature type="region of interest" description="Disordered" evidence="6">
    <location>
        <begin position="200"/>
        <end position="253"/>
    </location>
</feature>
<reference evidence="10" key="1">
    <citation type="submission" date="2014-12" db="EMBL/GenBank/DDBJ databases">
        <title>Insight into the proteome of Arion vulgaris.</title>
        <authorList>
            <person name="Aradska J."/>
            <person name="Bulat T."/>
            <person name="Smidak R."/>
            <person name="Sarate P."/>
            <person name="Gangsoo J."/>
            <person name="Sialana F."/>
            <person name="Bilban M."/>
            <person name="Lubec G."/>
        </authorList>
    </citation>
    <scope>NUCLEOTIDE SEQUENCE</scope>
    <source>
        <tissue evidence="10">Skin</tissue>
    </source>
</reference>
<feature type="domain" description="SH3" evidence="7">
    <location>
        <begin position="1383"/>
        <end position="1442"/>
    </location>
</feature>
<feature type="compositionally biased region" description="Polar residues" evidence="6">
    <location>
        <begin position="367"/>
        <end position="376"/>
    </location>
</feature>
<dbReference type="PANTHER" id="PTHR14167:SF116">
    <property type="entry name" value="CAP, ISOFORM AC"/>
    <property type="match status" value="1"/>
</dbReference>
<feature type="compositionally biased region" description="Basic and acidic residues" evidence="6">
    <location>
        <begin position="926"/>
        <end position="942"/>
    </location>
</feature>
<dbReference type="SUPFAM" id="SSF50156">
    <property type="entry name" value="PDZ domain-like"/>
    <property type="match status" value="1"/>
</dbReference>
<dbReference type="GO" id="GO:0070161">
    <property type="term" value="C:anchoring junction"/>
    <property type="evidence" value="ECO:0007669"/>
    <property type="project" value="UniProtKB-SubCell"/>
</dbReference>
<dbReference type="InterPro" id="IPR001478">
    <property type="entry name" value="PDZ"/>
</dbReference>
<dbReference type="PANTHER" id="PTHR14167">
    <property type="entry name" value="SH3 DOMAIN-CONTAINING"/>
    <property type="match status" value="1"/>
</dbReference>
<feature type="compositionally biased region" description="Polar residues" evidence="6">
    <location>
        <begin position="511"/>
        <end position="526"/>
    </location>
</feature>
<accession>A0A0B7A9S5</accession>
<evidence type="ECO:0000259" key="8">
    <source>
        <dbReference type="PROSITE" id="PS50106"/>
    </source>
</evidence>